<dbReference type="RefSeq" id="WP_034761425.1">
    <property type="nucleotide sequence ID" value="NZ_CP047394.1"/>
</dbReference>
<dbReference type="SUPFAM" id="SSF46785">
    <property type="entry name" value="Winged helix' DNA-binding domain"/>
    <property type="match status" value="1"/>
</dbReference>
<name>A0A6I6UP27_9BACI</name>
<dbReference type="InterPro" id="IPR036390">
    <property type="entry name" value="WH_DNA-bd_sf"/>
</dbReference>
<dbReference type="SMART" id="SM00347">
    <property type="entry name" value="HTH_MARR"/>
    <property type="match status" value="1"/>
</dbReference>
<feature type="domain" description="HTH marR-type" evidence="4">
    <location>
        <begin position="29"/>
        <end position="165"/>
    </location>
</feature>
<dbReference type="InterPro" id="IPR036388">
    <property type="entry name" value="WH-like_DNA-bd_sf"/>
</dbReference>
<dbReference type="PANTHER" id="PTHR42756:SF1">
    <property type="entry name" value="TRANSCRIPTIONAL REPRESSOR OF EMRAB OPERON"/>
    <property type="match status" value="1"/>
</dbReference>
<keyword evidence="1" id="KW-0805">Transcription regulation</keyword>
<protein>
    <submittedName>
        <fullName evidence="5">MarR family transcriptional regulator</fullName>
    </submittedName>
</protein>
<dbReference type="PROSITE" id="PS50995">
    <property type="entry name" value="HTH_MARR_2"/>
    <property type="match status" value="1"/>
</dbReference>
<dbReference type="Gene3D" id="1.10.10.10">
    <property type="entry name" value="Winged helix-like DNA-binding domain superfamily/Winged helix DNA-binding domain"/>
    <property type="match status" value="1"/>
</dbReference>
<evidence type="ECO:0000256" key="3">
    <source>
        <dbReference type="ARBA" id="ARBA00023163"/>
    </source>
</evidence>
<dbReference type="AlphaFoldDB" id="A0A6I6UP27"/>
<proteinExistence type="predicted"/>
<evidence type="ECO:0000259" key="4">
    <source>
        <dbReference type="PROSITE" id="PS50995"/>
    </source>
</evidence>
<dbReference type="GO" id="GO:0003677">
    <property type="term" value="F:DNA binding"/>
    <property type="evidence" value="ECO:0007669"/>
    <property type="project" value="UniProtKB-KW"/>
</dbReference>
<dbReference type="KEGG" id="bvq:FHE72_03710"/>
<evidence type="ECO:0000256" key="2">
    <source>
        <dbReference type="ARBA" id="ARBA00023125"/>
    </source>
</evidence>
<evidence type="ECO:0000313" key="6">
    <source>
        <dbReference type="Proteomes" id="UP000465062"/>
    </source>
</evidence>
<dbReference type="PRINTS" id="PR00598">
    <property type="entry name" value="HTHMARR"/>
</dbReference>
<dbReference type="InterPro" id="IPR000835">
    <property type="entry name" value="HTH_MarR-typ"/>
</dbReference>
<reference evidence="5 6" key="1">
    <citation type="submission" date="2019-06" db="EMBL/GenBank/DDBJ databases">
        <title>An operon consisting of a P-type ATPase gene and a transcriptional regular gene given the different cadmium resistance in Bacillus vietamensis 151-6 and Bacillus marisflavi 151-25.</title>
        <authorList>
            <person name="Yu X."/>
        </authorList>
    </citation>
    <scope>NUCLEOTIDE SEQUENCE [LARGE SCALE GENOMIC DNA]</scope>
    <source>
        <strain evidence="5 6">151-6</strain>
    </source>
</reference>
<organism evidence="5 6">
    <name type="scientific">Rossellomorea vietnamensis</name>
    <dbReference type="NCBI Taxonomy" id="218284"/>
    <lineage>
        <taxon>Bacteria</taxon>
        <taxon>Bacillati</taxon>
        <taxon>Bacillota</taxon>
        <taxon>Bacilli</taxon>
        <taxon>Bacillales</taxon>
        <taxon>Bacillaceae</taxon>
        <taxon>Rossellomorea</taxon>
    </lineage>
</organism>
<dbReference type="EMBL" id="CP047394">
    <property type="protein sequence ID" value="QHE60240.1"/>
    <property type="molecule type" value="Genomic_DNA"/>
</dbReference>
<dbReference type="Proteomes" id="UP000465062">
    <property type="component" value="Chromosome"/>
</dbReference>
<sequence length="173" mass="19561">MLLNDFNLKNLPSSKTLMTYSEKFPEVDVEGVLMTLEFLSTAKEVNSAYGKYFLEQGLSEGKFTLLMLLYRCPEHPVTPSELAQSANVTKATITGLIDGLSKDGLVKRSIHPDDRRKQVVLLTTHGIDVLEKMLPNHYRKTAKLVNRLSTEERSVFLQLLSKVREGISDFNEK</sequence>
<accession>A0A6I6UP27</accession>
<gene>
    <name evidence="5" type="ORF">FHE72_03710</name>
</gene>
<dbReference type="Pfam" id="PF01047">
    <property type="entry name" value="MarR"/>
    <property type="match status" value="1"/>
</dbReference>
<keyword evidence="2" id="KW-0238">DNA-binding</keyword>
<keyword evidence="3" id="KW-0804">Transcription</keyword>
<dbReference type="GO" id="GO:0003700">
    <property type="term" value="F:DNA-binding transcription factor activity"/>
    <property type="evidence" value="ECO:0007669"/>
    <property type="project" value="InterPro"/>
</dbReference>
<evidence type="ECO:0000256" key="1">
    <source>
        <dbReference type="ARBA" id="ARBA00023015"/>
    </source>
</evidence>
<evidence type="ECO:0000313" key="5">
    <source>
        <dbReference type="EMBL" id="QHE60240.1"/>
    </source>
</evidence>
<dbReference type="PANTHER" id="PTHR42756">
    <property type="entry name" value="TRANSCRIPTIONAL REGULATOR, MARR"/>
    <property type="match status" value="1"/>
</dbReference>